<feature type="compositionally biased region" description="Low complexity" evidence="1">
    <location>
        <begin position="132"/>
        <end position="146"/>
    </location>
</feature>
<gene>
    <name evidence="2" type="ORF">BMYO_0221</name>
</gene>
<feature type="region of interest" description="Disordered" evidence="1">
    <location>
        <begin position="86"/>
        <end position="159"/>
    </location>
</feature>
<dbReference type="AlphaFoldDB" id="A0A261FRC3"/>
<evidence type="ECO:0000313" key="3">
    <source>
        <dbReference type="Proteomes" id="UP000216871"/>
    </source>
</evidence>
<keyword evidence="3" id="KW-1185">Reference proteome</keyword>
<accession>A0A261FRC3</accession>
<comment type="caution">
    <text evidence="2">The sequence shown here is derived from an EMBL/GenBank/DDBJ whole genome shotgun (WGS) entry which is preliminary data.</text>
</comment>
<dbReference type="RefSeq" id="WP_094666751.1">
    <property type="nucleotide sequence ID" value="NZ_MWWW01000002.1"/>
</dbReference>
<protein>
    <submittedName>
        <fullName evidence="2">Uncharacterized protein</fullName>
    </submittedName>
</protein>
<organism evidence="2 3">
    <name type="scientific">Bifidobacterium myosotis</name>
    <dbReference type="NCBI Taxonomy" id="1630166"/>
    <lineage>
        <taxon>Bacteria</taxon>
        <taxon>Bacillati</taxon>
        <taxon>Actinomycetota</taxon>
        <taxon>Actinomycetes</taxon>
        <taxon>Bifidobacteriales</taxon>
        <taxon>Bifidobacteriaceae</taxon>
        <taxon>Bifidobacterium</taxon>
    </lineage>
</organism>
<reference evidence="2 3" key="1">
    <citation type="journal article" date="2017" name="BMC Genomics">
        <title>Comparative genomic and phylogenomic analyses of the Bifidobacteriaceae family.</title>
        <authorList>
            <person name="Lugli G.A."/>
            <person name="Milani C."/>
            <person name="Turroni F."/>
            <person name="Duranti S."/>
            <person name="Mancabelli L."/>
            <person name="Mangifesta M."/>
            <person name="Ferrario C."/>
            <person name="Modesto M."/>
            <person name="Mattarelli P."/>
            <person name="Jiri K."/>
            <person name="van Sinderen D."/>
            <person name="Ventura M."/>
        </authorList>
    </citation>
    <scope>NUCLEOTIDE SEQUENCE [LARGE SCALE GENOMIC DNA]</scope>
    <source>
        <strain evidence="2 3">DSM 100196</strain>
    </source>
</reference>
<feature type="compositionally biased region" description="Basic and acidic residues" evidence="1">
    <location>
        <begin position="105"/>
        <end position="122"/>
    </location>
</feature>
<name>A0A261FRC3_9BIFI</name>
<proteinExistence type="predicted"/>
<dbReference type="OrthoDB" id="3231571at2"/>
<dbReference type="Proteomes" id="UP000216871">
    <property type="component" value="Unassembled WGS sequence"/>
</dbReference>
<sequence length="190" mass="20456">MSSKVPFTKEQIAYLESLPAVAAASAVRITYTDEFKRSCLTSYYRGGSPVNLFRKAGLPPELIGYKRIERCFSRWRESASEIFAGQGSAGERVLDEGSAEAGSDSEDRAPGRDTTAARHDDAGAGASGVGVGAANADSAVASSANDGSEDAPSVKDDVRDQLIRQQVRYIIQLEHEIDELKKRVGRRTGR</sequence>
<evidence type="ECO:0000256" key="1">
    <source>
        <dbReference type="SAM" id="MobiDB-lite"/>
    </source>
</evidence>
<dbReference type="EMBL" id="MWWW01000002">
    <property type="protein sequence ID" value="OZG61707.1"/>
    <property type="molecule type" value="Genomic_DNA"/>
</dbReference>
<evidence type="ECO:0000313" key="2">
    <source>
        <dbReference type="EMBL" id="OZG61707.1"/>
    </source>
</evidence>